<protein>
    <submittedName>
        <fullName evidence="4">Decarboxylase tropJ</fullName>
    </submittedName>
</protein>
<dbReference type="PANTHER" id="PTHR22789:SF0">
    <property type="entry name" value="3-OXO-TETRONATE 4-PHOSPHATE DECARBOXYLASE-RELATED"/>
    <property type="match status" value="1"/>
</dbReference>
<sequence length="296" mass="32807">QRHTEPREGHSQTAPSSHCHKVVDAFGHISVRNPQNPKTFFVSKSLAPALVSSREDLEEYRVEDASPVNEDAPKGYAERFIHSEIYKKYKGVNAVVHAHSGSVLPFSICSVPLRPVFHMGGVMGATVPVHDIQNHYKSIDPLHSLLVNTQHLGEGLANGFNPSTRTSKATSLIKNYITSIRPPPVDFPAHPTVLMRGHGFTCVAASIEEAVYRAIFTCTNARVQTTALLMQGGYNQGLIAERFGRGEEGGQAKQEGIRFLSEREARDAWTANERHAERPWGLWCEEVRGCGLYRNE</sequence>
<reference evidence="4" key="1">
    <citation type="submission" date="2021-12" db="EMBL/GenBank/DDBJ databases">
        <authorList>
            <person name="Zaccaron A."/>
            <person name="Stergiopoulos I."/>
        </authorList>
    </citation>
    <scope>NUCLEOTIDE SEQUENCE</scope>
    <source>
        <strain evidence="4">Race5_Kim</strain>
    </source>
</reference>
<dbReference type="InterPro" id="IPR036409">
    <property type="entry name" value="Aldolase_II/adducin_N_sf"/>
</dbReference>
<dbReference type="Gene3D" id="3.40.225.10">
    <property type="entry name" value="Class II aldolase/adducin N-terminal domain"/>
    <property type="match status" value="1"/>
</dbReference>
<evidence type="ECO:0000313" key="4">
    <source>
        <dbReference type="EMBL" id="UJO23721.1"/>
    </source>
</evidence>
<dbReference type="OrthoDB" id="2932980at2759"/>
<gene>
    <name evidence="4" type="ORF">CLAFUR5_13010</name>
</gene>
<dbReference type="RefSeq" id="XP_047768087.1">
    <property type="nucleotide sequence ID" value="XM_047912158.1"/>
</dbReference>
<organism evidence="4 5">
    <name type="scientific">Passalora fulva</name>
    <name type="common">Tomato leaf mold</name>
    <name type="synonym">Cladosporium fulvum</name>
    <dbReference type="NCBI Taxonomy" id="5499"/>
    <lineage>
        <taxon>Eukaryota</taxon>
        <taxon>Fungi</taxon>
        <taxon>Dikarya</taxon>
        <taxon>Ascomycota</taxon>
        <taxon>Pezizomycotina</taxon>
        <taxon>Dothideomycetes</taxon>
        <taxon>Dothideomycetidae</taxon>
        <taxon>Mycosphaerellales</taxon>
        <taxon>Mycosphaerellaceae</taxon>
        <taxon>Fulvia</taxon>
    </lineage>
</organism>
<dbReference type="EMBL" id="CP090173">
    <property type="protein sequence ID" value="UJO23721.1"/>
    <property type="molecule type" value="Genomic_DNA"/>
</dbReference>
<dbReference type="PANTHER" id="PTHR22789">
    <property type="entry name" value="FUCULOSE PHOSPHATE ALDOLASE"/>
    <property type="match status" value="1"/>
</dbReference>
<proteinExistence type="predicted"/>
<evidence type="ECO:0000313" key="5">
    <source>
        <dbReference type="Proteomes" id="UP000756132"/>
    </source>
</evidence>
<keyword evidence="5" id="KW-1185">Reference proteome</keyword>
<dbReference type="AlphaFoldDB" id="A0A9Q8PJK5"/>
<dbReference type="GO" id="GO:0005829">
    <property type="term" value="C:cytosol"/>
    <property type="evidence" value="ECO:0007669"/>
    <property type="project" value="TreeGrafter"/>
</dbReference>
<dbReference type="GO" id="GO:0016832">
    <property type="term" value="F:aldehyde-lyase activity"/>
    <property type="evidence" value="ECO:0007669"/>
    <property type="project" value="TreeGrafter"/>
</dbReference>
<dbReference type="Proteomes" id="UP000756132">
    <property type="component" value="Chromosome 11"/>
</dbReference>
<dbReference type="GO" id="GO:0046872">
    <property type="term" value="F:metal ion binding"/>
    <property type="evidence" value="ECO:0007669"/>
    <property type="project" value="UniProtKB-KW"/>
</dbReference>
<feature type="non-terminal residue" evidence="4">
    <location>
        <position position="1"/>
    </location>
</feature>
<dbReference type="GO" id="GO:0019323">
    <property type="term" value="P:pentose catabolic process"/>
    <property type="evidence" value="ECO:0007669"/>
    <property type="project" value="TreeGrafter"/>
</dbReference>
<dbReference type="InterPro" id="IPR050197">
    <property type="entry name" value="Aldolase_class_II_sugar_metab"/>
</dbReference>
<dbReference type="SUPFAM" id="SSF53639">
    <property type="entry name" value="AraD/HMP-PK domain-like"/>
    <property type="match status" value="2"/>
</dbReference>
<evidence type="ECO:0000259" key="3">
    <source>
        <dbReference type="SMART" id="SM01007"/>
    </source>
</evidence>
<reference evidence="4" key="2">
    <citation type="journal article" date="2022" name="Microb. Genom.">
        <title>A chromosome-scale genome assembly of the tomato pathogen Cladosporium fulvum reveals a compartmentalized genome architecture and the presence of a dispensable chromosome.</title>
        <authorList>
            <person name="Zaccaron A.Z."/>
            <person name="Chen L.H."/>
            <person name="Samaras A."/>
            <person name="Stergiopoulos I."/>
        </authorList>
    </citation>
    <scope>NUCLEOTIDE SEQUENCE</scope>
    <source>
        <strain evidence="4">Race5_Kim</strain>
    </source>
</reference>
<accession>A0A9Q8PJK5</accession>
<dbReference type="KEGG" id="ffu:CLAFUR5_13010"/>
<keyword evidence="2" id="KW-0456">Lyase</keyword>
<dbReference type="GeneID" id="71992888"/>
<dbReference type="Pfam" id="PF00596">
    <property type="entry name" value="Aldolase_II"/>
    <property type="match status" value="1"/>
</dbReference>
<dbReference type="InterPro" id="IPR001303">
    <property type="entry name" value="Aldolase_II/adducin_N"/>
</dbReference>
<dbReference type="SMART" id="SM01007">
    <property type="entry name" value="Aldolase_II"/>
    <property type="match status" value="1"/>
</dbReference>
<keyword evidence="1" id="KW-0479">Metal-binding</keyword>
<evidence type="ECO:0000256" key="1">
    <source>
        <dbReference type="ARBA" id="ARBA00022723"/>
    </source>
</evidence>
<feature type="domain" description="Class II aldolase/adducin N-terminal" evidence="3">
    <location>
        <begin position="8"/>
        <end position="225"/>
    </location>
</feature>
<evidence type="ECO:0000256" key="2">
    <source>
        <dbReference type="ARBA" id="ARBA00023239"/>
    </source>
</evidence>
<feature type="non-terminal residue" evidence="4">
    <location>
        <position position="296"/>
    </location>
</feature>
<name>A0A9Q8PJK5_PASFU</name>